<dbReference type="OrthoDB" id="9787428at2"/>
<comment type="caution">
    <text evidence="1">The sequence shown here is derived from an EMBL/GenBank/DDBJ whole genome shotgun (WGS) entry which is preliminary data.</text>
</comment>
<dbReference type="PANTHER" id="PTHR38588">
    <property type="entry name" value="BLL0334 PROTEIN"/>
    <property type="match status" value="1"/>
</dbReference>
<dbReference type="SUPFAM" id="SSF55961">
    <property type="entry name" value="Bet v1-like"/>
    <property type="match status" value="1"/>
</dbReference>
<proteinExistence type="predicted"/>
<dbReference type="InterPro" id="IPR010419">
    <property type="entry name" value="CO_DH_gsu"/>
</dbReference>
<reference evidence="1 2" key="1">
    <citation type="journal article" date="2014" name="Genome Announc.">
        <title>Draft Genome Sequence of Lutibaculum baratangense Strain AMV1T, Isolated from a Mud Volcano in Andamans, India.</title>
        <authorList>
            <person name="Singh A."/>
            <person name="Sreenivas A."/>
            <person name="Sathyanarayana Reddy G."/>
            <person name="Pinnaka A.K."/>
            <person name="Shivaji S."/>
        </authorList>
    </citation>
    <scope>NUCLEOTIDE SEQUENCE [LARGE SCALE GENOMIC DNA]</scope>
    <source>
        <strain evidence="1 2">AMV1</strain>
    </source>
</reference>
<dbReference type="Pfam" id="PF06240">
    <property type="entry name" value="COXG"/>
    <property type="match status" value="1"/>
</dbReference>
<dbReference type="EMBL" id="AWXZ01000013">
    <property type="protein sequence ID" value="ESR26851.1"/>
    <property type="molecule type" value="Genomic_DNA"/>
</dbReference>
<dbReference type="InterPro" id="IPR023393">
    <property type="entry name" value="START-like_dom_sf"/>
</dbReference>
<dbReference type="RefSeq" id="WP_023430784.1">
    <property type="nucleotide sequence ID" value="NZ_AWXZ01000013.1"/>
</dbReference>
<protein>
    <recommendedName>
        <fullName evidence="3">Carbon monoxide dehydrogenase G protein</fullName>
    </recommendedName>
</protein>
<evidence type="ECO:0000313" key="1">
    <source>
        <dbReference type="EMBL" id="ESR26851.1"/>
    </source>
</evidence>
<dbReference type="Proteomes" id="UP000017819">
    <property type="component" value="Unassembled WGS sequence"/>
</dbReference>
<sequence>MKLDIRGEEEIAATQAELWDALNDPEVLTKCIPGCRSMTELDPDHYKVEMQLKVAAVGGSFEGEIALKDKEPPTTCRITVSGAGSLGTGTGEAQFTLVPKDEATTTLQYAGEGEVGGLVAGVGQRILGSVSKHLIKQFFTALRKHFAEKTETAGA</sequence>
<dbReference type="eggNOG" id="COG3427">
    <property type="taxonomic scope" value="Bacteria"/>
</dbReference>
<dbReference type="Gene3D" id="3.30.530.20">
    <property type="match status" value="1"/>
</dbReference>
<dbReference type="STRING" id="631454.N177_0635"/>
<name>V4RLC0_9HYPH</name>
<gene>
    <name evidence="1" type="ORF">N177_0635</name>
</gene>
<evidence type="ECO:0008006" key="3">
    <source>
        <dbReference type="Google" id="ProtNLM"/>
    </source>
</evidence>
<organism evidence="1 2">
    <name type="scientific">Lutibaculum baratangense AMV1</name>
    <dbReference type="NCBI Taxonomy" id="631454"/>
    <lineage>
        <taxon>Bacteria</taxon>
        <taxon>Pseudomonadati</taxon>
        <taxon>Pseudomonadota</taxon>
        <taxon>Alphaproteobacteria</taxon>
        <taxon>Hyphomicrobiales</taxon>
        <taxon>Tepidamorphaceae</taxon>
        <taxon>Lutibaculum</taxon>
    </lineage>
</organism>
<keyword evidence="2" id="KW-1185">Reference proteome</keyword>
<dbReference type="CDD" id="cd05018">
    <property type="entry name" value="CoxG"/>
    <property type="match status" value="1"/>
</dbReference>
<dbReference type="AlphaFoldDB" id="V4RLC0"/>
<dbReference type="PANTHER" id="PTHR38588:SF1">
    <property type="entry name" value="BLL0334 PROTEIN"/>
    <property type="match status" value="1"/>
</dbReference>
<evidence type="ECO:0000313" key="2">
    <source>
        <dbReference type="Proteomes" id="UP000017819"/>
    </source>
</evidence>
<accession>V4RLC0</accession>